<dbReference type="STRING" id="1427984.X271_00340"/>
<dbReference type="GO" id="GO:0008270">
    <property type="term" value="F:zinc ion binding"/>
    <property type="evidence" value="ECO:0007669"/>
    <property type="project" value="InterPro"/>
</dbReference>
<dbReference type="GO" id="GO:0003676">
    <property type="term" value="F:nucleic acid binding"/>
    <property type="evidence" value="ECO:0007669"/>
    <property type="project" value="InterPro"/>
</dbReference>
<protein>
    <submittedName>
        <fullName evidence="2">HNH endonuclease</fullName>
    </submittedName>
</protein>
<dbReference type="RefSeq" id="WP_025208742.1">
    <property type="nucleotide sequence ID" value="NZ_CP006932.1"/>
</dbReference>
<keyword evidence="2" id="KW-0378">Hydrolase</keyword>
<dbReference type="KEGG" id="hcr:X271_00340"/>
<dbReference type="InterPro" id="IPR002711">
    <property type="entry name" value="HNH"/>
</dbReference>
<keyword evidence="3" id="KW-1185">Reference proteome</keyword>
<gene>
    <name evidence="2" type="ORF">X271_00340</name>
</gene>
<organism evidence="2 3">
    <name type="scientific">Candidatus Hepatoplasma crinochetorum Av</name>
    <dbReference type="NCBI Taxonomy" id="1427984"/>
    <lineage>
        <taxon>Bacteria</taxon>
        <taxon>Bacillati</taxon>
        <taxon>Mycoplasmatota</taxon>
        <taxon>Mollicutes</taxon>
        <taxon>Candidatus Hepatoplasmataceae</taxon>
        <taxon>Candidatus Hepatoplasma</taxon>
    </lineage>
</organism>
<evidence type="ECO:0000259" key="1">
    <source>
        <dbReference type="SMART" id="SM00507"/>
    </source>
</evidence>
<dbReference type="AlphaFoldDB" id="W8GN62"/>
<dbReference type="HOGENOM" id="CLU_2463349_0_0_14"/>
<evidence type="ECO:0000313" key="3">
    <source>
        <dbReference type="Proteomes" id="UP000019450"/>
    </source>
</evidence>
<sequence>MERKKFTINKRLDVWNNDPNCKGRKNCKDLFGREIKLDHYNLKDQYGWTIDHVKPLAFGGGDEIENLQPLHWKSNLEKGDSPHFCKRL</sequence>
<proteinExistence type="predicted"/>
<keyword evidence="2" id="KW-0540">Nuclease</keyword>
<dbReference type="GO" id="GO:0004519">
    <property type="term" value="F:endonuclease activity"/>
    <property type="evidence" value="ECO:0007669"/>
    <property type="project" value="UniProtKB-KW"/>
</dbReference>
<dbReference type="OrthoDB" id="389741at2"/>
<reference evidence="2 3" key="1">
    <citation type="journal article" date="2014" name="Genome Biol. Evol.">
        <title>Phylogenomics of "Candidatus Hepatoplasma crinochetorum," a Lineage of Mollicutes Associated with Noninsect Arthropods.</title>
        <authorList>
            <person name="Leclercq S."/>
            <person name="Dittmer J."/>
            <person name="Bouchon D."/>
            <person name="Cordaux R."/>
        </authorList>
    </citation>
    <scope>NUCLEOTIDE SEQUENCE [LARGE SCALE GENOMIC DNA]</scope>
    <source>
        <strain evidence="2 3">Av</strain>
    </source>
</reference>
<keyword evidence="2" id="KW-0255">Endonuclease</keyword>
<dbReference type="CDD" id="cd00085">
    <property type="entry name" value="HNHc"/>
    <property type="match status" value="1"/>
</dbReference>
<dbReference type="Proteomes" id="UP000019450">
    <property type="component" value="Chromosome"/>
</dbReference>
<dbReference type="EMBL" id="CP006932">
    <property type="protein sequence ID" value="AHK22446.1"/>
    <property type="molecule type" value="Genomic_DNA"/>
</dbReference>
<dbReference type="InterPro" id="IPR003615">
    <property type="entry name" value="HNH_nuc"/>
</dbReference>
<feature type="domain" description="HNH nuclease" evidence="1">
    <location>
        <begin position="25"/>
        <end position="76"/>
    </location>
</feature>
<evidence type="ECO:0000313" key="2">
    <source>
        <dbReference type="EMBL" id="AHK22446.1"/>
    </source>
</evidence>
<dbReference type="Pfam" id="PF01844">
    <property type="entry name" value="HNH"/>
    <property type="match status" value="1"/>
</dbReference>
<accession>W8GN62</accession>
<dbReference type="Gene3D" id="1.10.30.50">
    <property type="match status" value="1"/>
</dbReference>
<name>W8GN62_9MOLU</name>
<dbReference type="SMART" id="SM00507">
    <property type="entry name" value="HNHc"/>
    <property type="match status" value="1"/>
</dbReference>